<dbReference type="GO" id="GO:0008270">
    <property type="term" value="F:zinc ion binding"/>
    <property type="evidence" value="ECO:0007669"/>
    <property type="project" value="InterPro"/>
</dbReference>
<name>A0A8J8NGM7_HALGN</name>
<keyword evidence="3 5" id="KW-0862">Zinc</keyword>
<feature type="domain" description="Alcohol dehydrogenase-like C-terminal" evidence="6">
    <location>
        <begin position="194"/>
        <end position="313"/>
    </location>
</feature>
<dbReference type="Proteomes" id="UP000785679">
    <property type="component" value="Unassembled WGS sequence"/>
</dbReference>
<dbReference type="FunFam" id="3.40.50.720:FF:000022">
    <property type="entry name" value="Cinnamyl alcohol dehydrogenase"/>
    <property type="match status" value="1"/>
</dbReference>
<dbReference type="EMBL" id="RRYP01017243">
    <property type="protein sequence ID" value="TNV74246.1"/>
    <property type="molecule type" value="Genomic_DNA"/>
</dbReference>
<keyword evidence="4" id="KW-0560">Oxidoreductase</keyword>
<comment type="similarity">
    <text evidence="5">Belongs to the zinc-containing alcohol dehydrogenase family.</text>
</comment>
<dbReference type="SUPFAM" id="SSF50129">
    <property type="entry name" value="GroES-like"/>
    <property type="match status" value="1"/>
</dbReference>
<reference evidence="8" key="1">
    <citation type="submission" date="2019-06" db="EMBL/GenBank/DDBJ databases">
        <authorList>
            <person name="Zheng W."/>
        </authorList>
    </citation>
    <scope>NUCLEOTIDE SEQUENCE</scope>
    <source>
        <strain evidence="8">QDHG01</strain>
    </source>
</reference>
<dbReference type="SUPFAM" id="SSF51735">
    <property type="entry name" value="NAD(P)-binding Rossmann-fold domains"/>
    <property type="match status" value="1"/>
</dbReference>
<comment type="caution">
    <text evidence="8">The sequence shown here is derived from an EMBL/GenBank/DDBJ whole genome shotgun (WGS) entry which is preliminary data.</text>
</comment>
<evidence type="ECO:0000256" key="2">
    <source>
        <dbReference type="ARBA" id="ARBA00022723"/>
    </source>
</evidence>
<evidence type="ECO:0000256" key="4">
    <source>
        <dbReference type="ARBA" id="ARBA00023002"/>
    </source>
</evidence>
<evidence type="ECO:0008006" key="10">
    <source>
        <dbReference type="Google" id="ProtNLM"/>
    </source>
</evidence>
<dbReference type="InterPro" id="IPR013149">
    <property type="entry name" value="ADH-like_C"/>
</dbReference>
<gene>
    <name evidence="8" type="ORF">FGO68_gene15254</name>
</gene>
<dbReference type="InterPro" id="IPR011032">
    <property type="entry name" value="GroES-like_sf"/>
</dbReference>
<dbReference type="InterPro" id="IPR036291">
    <property type="entry name" value="NAD(P)-bd_dom_sf"/>
</dbReference>
<dbReference type="Pfam" id="PF08240">
    <property type="entry name" value="ADH_N"/>
    <property type="match status" value="1"/>
</dbReference>
<keyword evidence="2 5" id="KW-0479">Metal-binding</keyword>
<sequence>MILKKINHKQMLQPMCFFLTPAPQLNIPTNTKNYQMKILELGFYFQDYVIVIAFMYEAYGIQTCNNIYLCHSKYPSCPGHEVVGIVEKMGKNVKKFNIGQKVGCSPQRWMCQQCEQCLKGNNQLCSQNIELYDDNNFGGYSTHIQVPERMVFRIPDTFNDAIGSPLLCAGATVFAPLKRYSKPNDSCAVIGIGGLGHLAVQYAAKLGMTVTAFTTSINRQKEIKQLGASKLSSSINLESLKSETGKYNIVINTLYIPDEDVFKSHQRLTAPTGTYIQVGLPSSTVNLKLDHAYIILNQIRVAGSLYGSYSETEVIQYFKLGNT</sequence>
<dbReference type="InterPro" id="IPR002328">
    <property type="entry name" value="ADH_Zn_CS"/>
</dbReference>
<evidence type="ECO:0000313" key="8">
    <source>
        <dbReference type="EMBL" id="TNV74246.1"/>
    </source>
</evidence>
<accession>A0A8J8NGM7</accession>
<protein>
    <recommendedName>
        <fullName evidence="10">Alcohol dehydrogenase</fullName>
    </recommendedName>
</protein>
<dbReference type="PROSITE" id="PS00059">
    <property type="entry name" value="ADH_ZINC"/>
    <property type="match status" value="1"/>
</dbReference>
<proteinExistence type="inferred from homology"/>
<dbReference type="Pfam" id="PF00107">
    <property type="entry name" value="ADH_zinc_N"/>
    <property type="match status" value="1"/>
</dbReference>
<dbReference type="AlphaFoldDB" id="A0A8J8NGM7"/>
<dbReference type="Gene3D" id="3.40.50.720">
    <property type="entry name" value="NAD(P)-binding Rossmann-like Domain"/>
    <property type="match status" value="1"/>
</dbReference>
<dbReference type="Gene3D" id="3.90.180.10">
    <property type="entry name" value="Medium-chain alcohol dehydrogenases, catalytic domain"/>
    <property type="match status" value="1"/>
</dbReference>
<dbReference type="InterPro" id="IPR013154">
    <property type="entry name" value="ADH-like_N"/>
</dbReference>
<keyword evidence="9" id="KW-1185">Reference proteome</keyword>
<evidence type="ECO:0000256" key="5">
    <source>
        <dbReference type="RuleBase" id="RU361277"/>
    </source>
</evidence>
<organism evidence="8 9">
    <name type="scientific">Halteria grandinella</name>
    <dbReference type="NCBI Taxonomy" id="5974"/>
    <lineage>
        <taxon>Eukaryota</taxon>
        <taxon>Sar</taxon>
        <taxon>Alveolata</taxon>
        <taxon>Ciliophora</taxon>
        <taxon>Intramacronucleata</taxon>
        <taxon>Spirotrichea</taxon>
        <taxon>Stichotrichia</taxon>
        <taxon>Sporadotrichida</taxon>
        <taxon>Halteriidae</taxon>
        <taxon>Halteria</taxon>
    </lineage>
</organism>
<dbReference type="OrthoDB" id="1879366at2759"/>
<evidence type="ECO:0000256" key="1">
    <source>
        <dbReference type="ARBA" id="ARBA00001947"/>
    </source>
</evidence>
<dbReference type="GO" id="GO:0016616">
    <property type="term" value="F:oxidoreductase activity, acting on the CH-OH group of donors, NAD or NADP as acceptor"/>
    <property type="evidence" value="ECO:0007669"/>
    <property type="project" value="InterPro"/>
</dbReference>
<comment type="cofactor">
    <cofactor evidence="1 5">
        <name>Zn(2+)</name>
        <dbReference type="ChEBI" id="CHEBI:29105"/>
    </cofactor>
</comment>
<evidence type="ECO:0000259" key="7">
    <source>
        <dbReference type="Pfam" id="PF08240"/>
    </source>
</evidence>
<evidence type="ECO:0000313" key="9">
    <source>
        <dbReference type="Proteomes" id="UP000785679"/>
    </source>
</evidence>
<feature type="domain" description="Alcohol dehydrogenase-like N-terminal" evidence="7">
    <location>
        <begin position="71"/>
        <end position="156"/>
    </location>
</feature>
<dbReference type="InterPro" id="IPR047109">
    <property type="entry name" value="CAD-like"/>
</dbReference>
<evidence type="ECO:0000256" key="3">
    <source>
        <dbReference type="ARBA" id="ARBA00022833"/>
    </source>
</evidence>
<evidence type="ECO:0000259" key="6">
    <source>
        <dbReference type="Pfam" id="PF00107"/>
    </source>
</evidence>
<dbReference type="PANTHER" id="PTHR42683">
    <property type="entry name" value="ALDEHYDE REDUCTASE"/>
    <property type="match status" value="1"/>
</dbReference>